<dbReference type="InterPro" id="IPR001387">
    <property type="entry name" value="Cro/C1-type_HTH"/>
</dbReference>
<dbReference type="CDD" id="cd00093">
    <property type="entry name" value="HTH_XRE"/>
    <property type="match status" value="1"/>
</dbReference>
<feature type="domain" description="HTH cro/C1-type" evidence="1">
    <location>
        <begin position="19"/>
        <end position="72"/>
    </location>
</feature>
<protein>
    <submittedName>
        <fullName evidence="2">Helix-turn-helix transcriptional regulator</fullName>
    </submittedName>
</protein>
<dbReference type="SMART" id="SM00530">
    <property type="entry name" value="HTH_XRE"/>
    <property type="match status" value="1"/>
</dbReference>
<keyword evidence="3" id="KW-1185">Reference proteome</keyword>
<proteinExistence type="predicted"/>
<dbReference type="Proteomes" id="UP001500888">
    <property type="component" value="Unassembled WGS sequence"/>
</dbReference>
<dbReference type="PROSITE" id="PS50943">
    <property type="entry name" value="HTH_CROC1"/>
    <property type="match status" value="1"/>
</dbReference>
<reference evidence="3" key="1">
    <citation type="journal article" date="2019" name="Int. J. Syst. Evol. Microbiol.">
        <title>The Global Catalogue of Microorganisms (GCM) 10K type strain sequencing project: providing services to taxonomists for standard genome sequencing and annotation.</title>
        <authorList>
            <consortium name="The Broad Institute Genomics Platform"/>
            <consortium name="The Broad Institute Genome Sequencing Center for Infectious Disease"/>
            <person name="Wu L."/>
            <person name="Ma J."/>
        </authorList>
    </citation>
    <scope>NUCLEOTIDE SEQUENCE [LARGE SCALE GENOMIC DNA]</scope>
    <source>
        <strain evidence="3">JCM 16908</strain>
    </source>
</reference>
<accession>A0ABP7IV52</accession>
<name>A0ABP7IV52_9ACTN</name>
<dbReference type="Gene3D" id="1.10.260.40">
    <property type="entry name" value="lambda repressor-like DNA-binding domains"/>
    <property type="match status" value="1"/>
</dbReference>
<organism evidence="2 3">
    <name type="scientific">Sphaerisporangium flaviroseum</name>
    <dbReference type="NCBI Taxonomy" id="509199"/>
    <lineage>
        <taxon>Bacteria</taxon>
        <taxon>Bacillati</taxon>
        <taxon>Actinomycetota</taxon>
        <taxon>Actinomycetes</taxon>
        <taxon>Streptosporangiales</taxon>
        <taxon>Streptosporangiaceae</taxon>
        <taxon>Sphaerisporangium</taxon>
    </lineage>
</organism>
<sequence length="273" mass="30891">MGNDLDPRLSPVQRFGRELARVRKEAGLSQVRLAAHLGVSASLVGHIEIGDRNPRADLAARCDTVFKTGDLFSHLCRNIASPSGPLWFVRWLDEIEPRARVLRSWDPLLIPGLLQTEEYARAVFDGGRAAPEEEIEEKVLARMQRKKILDREKPPQIWVLIDEWVLRRPLGNAKVMREQLDYLMDITDRRHVTVQVVPFDSPCTDGLLSSFTIAELSDAPTAVSIESAGKGEVSSEHDLVSDIWGQYDRLRAQAYRPNDSLAKIREARAQWNH</sequence>
<evidence type="ECO:0000313" key="2">
    <source>
        <dbReference type="EMBL" id="GAA3827414.1"/>
    </source>
</evidence>
<dbReference type="InterPro" id="IPR043917">
    <property type="entry name" value="DUF5753"/>
</dbReference>
<gene>
    <name evidence="2" type="ORF">GCM10022226_55450</name>
</gene>
<evidence type="ECO:0000313" key="3">
    <source>
        <dbReference type="Proteomes" id="UP001500888"/>
    </source>
</evidence>
<dbReference type="Pfam" id="PF13560">
    <property type="entry name" value="HTH_31"/>
    <property type="match status" value="1"/>
</dbReference>
<dbReference type="Pfam" id="PF19054">
    <property type="entry name" value="DUF5753"/>
    <property type="match status" value="1"/>
</dbReference>
<dbReference type="RefSeq" id="WP_344946329.1">
    <property type="nucleotide sequence ID" value="NZ_BAAAZR010000020.1"/>
</dbReference>
<dbReference type="SUPFAM" id="SSF47413">
    <property type="entry name" value="lambda repressor-like DNA-binding domains"/>
    <property type="match status" value="1"/>
</dbReference>
<evidence type="ECO:0000259" key="1">
    <source>
        <dbReference type="PROSITE" id="PS50943"/>
    </source>
</evidence>
<dbReference type="EMBL" id="BAAAZR010000020">
    <property type="protein sequence ID" value="GAA3827414.1"/>
    <property type="molecule type" value="Genomic_DNA"/>
</dbReference>
<dbReference type="InterPro" id="IPR010982">
    <property type="entry name" value="Lambda_DNA-bd_dom_sf"/>
</dbReference>
<comment type="caution">
    <text evidence="2">The sequence shown here is derived from an EMBL/GenBank/DDBJ whole genome shotgun (WGS) entry which is preliminary data.</text>
</comment>